<organism evidence="1 2">
    <name type="scientific">Mycena rosella</name>
    <name type="common">Pink bonnet</name>
    <name type="synonym">Agaricus rosellus</name>
    <dbReference type="NCBI Taxonomy" id="1033263"/>
    <lineage>
        <taxon>Eukaryota</taxon>
        <taxon>Fungi</taxon>
        <taxon>Dikarya</taxon>
        <taxon>Basidiomycota</taxon>
        <taxon>Agaricomycotina</taxon>
        <taxon>Agaricomycetes</taxon>
        <taxon>Agaricomycetidae</taxon>
        <taxon>Agaricales</taxon>
        <taxon>Marasmiineae</taxon>
        <taxon>Mycenaceae</taxon>
        <taxon>Mycena</taxon>
    </lineage>
</organism>
<evidence type="ECO:0000313" key="1">
    <source>
        <dbReference type="EMBL" id="KAJ7668035.1"/>
    </source>
</evidence>
<comment type="caution">
    <text evidence="1">The sequence shown here is derived from an EMBL/GenBank/DDBJ whole genome shotgun (WGS) entry which is preliminary data.</text>
</comment>
<gene>
    <name evidence="1" type="ORF">B0H17DRAFT_1088430</name>
</gene>
<dbReference type="InterPro" id="IPR023213">
    <property type="entry name" value="CAT-like_dom_sf"/>
</dbReference>
<reference evidence="1" key="1">
    <citation type="submission" date="2023-03" db="EMBL/GenBank/DDBJ databases">
        <title>Massive genome expansion in bonnet fungi (Mycena s.s.) driven by repeated elements and novel gene families across ecological guilds.</title>
        <authorList>
            <consortium name="Lawrence Berkeley National Laboratory"/>
            <person name="Harder C.B."/>
            <person name="Miyauchi S."/>
            <person name="Viragh M."/>
            <person name="Kuo A."/>
            <person name="Thoen E."/>
            <person name="Andreopoulos B."/>
            <person name="Lu D."/>
            <person name="Skrede I."/>
            <person name="Drula E."/>
            <person name="Henrissat B."/>
            <person name="Morin E."/>
            <person name="Kohler A."/>
            <person name="Barry K."/>
            <person name="LaButti K."/>
            <person name="Morin E."/>
            <person name="Salamov A."/>
            <person name="Lipzen A."/>
            <person name="Mereny Z."/>
            <person name="Hegedus B."/>
            <person name="Baldrian P."/>
            <person name="Stursova M."/>
            <person name="Weitz H."/>
            <person name="Taylor A."/>
            <person name="Grigoriev I.V."/>
            <person name="Nagy L.G."/>
            <person name="Martin F."/>
            <person name="Kauserud H."/>
        </authorList>
    </citation>
    <scope>NUCLEOTIDE SEQUENCE</scope>
    <source>
        <strain evidence="1">CBHHK067</strain>
    </source>
</reference>
<keyword evidence="2" id="KW-1185">Reference proteome</keyword>
<proteinExistence type="predicted"/>
<dbReference type="AlphaFoldDB" id="A0AAD7CWQ3"/>
<sequence length="295" mass="33055">MEWDAEPFAAFTKPTAVTSQGGWVELGWFGRLLFIVFMVLRALRDPREATHIVRVPKVFLEESKREINVSLKTEGSSEWVGSFDVLMAWWLKTVYSLRRTDDTTPIHIHLPVDLREKPVFPGTSTLAAPYIHNAVLMVAVPPIPANAFRTHSLAALALRIRRAILAFNADPDAIAAELHRRCAIPRKELFPCPPRGEYTIQSNWLKARFGALDFSGACVGEKLQARPRVTCFIGLRANNPVRGNGVVVMEDEDAVWMSQVRGVKDWENIRLSGILKVAFIRNTRPVDAHNVPGQG</sequence>
<name>A0AAD7CWQ3_MYCRO</name>
<dbReference type="Gene3D" id="3.30.559.10">
    <property type="entry name" value="Chloramphenicol acetyltransferase-like domain"/>
    <property type="match status" value="1"/>
</dbReference>
<accession>A0AAD7CWQ3</accession>
<protein>
    <submittedName>
        <fullName evidence="1">Uncharacterized protein</fullName>
    </submittedName>
</protein>
<dbReference type="Proteomes" id="UP001221757">
    <property type="component" value="Unassembled WGS sequence"/>
</dbReference>
<dbReference type="EMBL" id="JARKIE010000199">
    <property type="protein sequence ID" value="KAJ7668035.1"/>
    <property type="molecule type" value="Genomic_DNA"/>
</dbReference>
<evidence type="ECO:0000313" key="2">
    <source>
        <dbReference type="Proteomes" id="UP001221757"/>
    </source>
</evidence>